<dbReference type="Proteomes" id="UP000193240">
    <property type="component" value="Unassembled WGS sequence"/>
</dbReference>
<accession>A0A1Y2M0R7</accession>
<gene>
    <name evidence="1" type="ORF">B5807_05819</name>
</gene>
<organism evidence="1 2">
    <name type="scientific">Epicoccum nigrum</name>
    <name type="common">Soil fungus</name>
    <name type="synonym">Epicoccum purpurascens</name>
    <dbReference type="NCBI Taxonomy" id="105696"/>
    <lineage>
        <taxon>Eukaryota</taxon>
        <taxon>Fungi</taxon>
        <taxon>Dikarya</taxon>
        <taxon>Ascomycota</taxon>
        <taxon>Pezizomycotina</taxon>
        <taxon>Dothideomycetes</taxon>
        <taxon>Pleosporomycetidae</taxon>
        <taxon>Pleosporales</taxon>
        <taxon>Pleosporineae</taxon>
        <taxon>Didymellaceae</taxon>
        <taxon>Epicoccum</taxon>
    </lineage>
</organism>
<dbReference type="InParanoid" id="A0A1Y2M0R7"/>
<name>A0A1Y2M0R7_EPING</name>
<evidence type="ECO:0000313" key="1">
    <source>
        <dbReference type="EMBL" id="OSS49745.1"/>
    </source>
</evidence>
<reference evidence="1 2" key="1">
    <citation type="journal article" date="2017" name="Genome Announc.">
        <title>Genome sequence of the saprophytic ascomycete Epicoccum nigrum ICMP 19927 strain isolated from New Zealand.</title>
        <authorList>
            <person name="Fokin M."/>
            <person name="Fleetwood D."/>
            <person name="Weir B.S."/>
            <person name="Villas-Boas S.G."/>
        </authorList>
    </citation>
    <scope>NUCLEOTIDE SEQUENCE [LARGE SCALE GENOMIC DNA]</scope>
    <source>
        <strain evidence="1 2">ICMP 19927</strain>
    </source>
</reference>
<keyword evidence="2" id="KW-1185">Reference proteome</keyword>
<dbReference type="PANTHER" id="PTHR38790">
    <property type="entry name" value="2EXR DOMAIN-CONTAINING PROTEIN-RELATED"/>
    <property type="match status" value="1"/>
</dbReference>
<sequence>MEDEKETITCRNQEESPLLRLPAELRTKIYEFAIGGYVIELFESKKKPCYNVLSQADGHYTAFAKPTVLSEICRQLYKETAFLPYSLNTFHGHLRRIHRFLKSLTMAQRKQIKSLEIFFIRNDLFKGDWNSLFFSHKALKNHAGWIRATKGLERLEYSFAEANKSLAEEIEATIREVVRFPEHVQVEFKNLC</sequence>
<dbReference type="AlphaFoldDB" id="A0A1Y2M0R7"/>
<dbReference type="EMBL" id="KZ107843">
    <property type="protein sequence ID" value="OSS49745.1"/>
    <property type="molecule type" value="Genomic_DNA"/>
</dbReference>
<proteinExistence type="predicted"/>
<protein>
    <submittedName>
        <fullName evidence="1">Uncharacterized protein</fullName>
    </submittedName>
</protein>
<dbReference type="PANTHER" id="PTHR38790:SF4">
    <property type="entry name" value="2EXR DOMAIN-CONTAINING PROTEIN"/>
    <property type="match status" value="1"/>
</dbReference>
<evidence type="ECO:0000313" key="2">
    <source>
        <dbReference type="Proteomes" id="UP000193240"/>
    </source>
</evidence>